<protein>
    <submittedName>
        <fullName evidence="2">Uncharacterized protein</fullName>
    </submittedName>
</protein>
<feature type="region of interest" description="Disordered" evidence="1">
    <location>
        <begin position="155"/>
        <end position="215"/>
    </location>
</feature>
<accession>A0A9Q0TWN6</accession>
<feature type="compositionally biased region" description="Polar residues" evidence="1">
    <location>
        <begin position="155"/>
        <end position="167"/>
    </location>
</feature>
<evidence type="ECO:0000256" key="1">
    <source>
        <dbReference type="SAM" id="MobiDB-lite"/>
    </source>
</evidence>
<feature type="compositionally biased region" description="Basic and acidic residues" evidence="1">
    <location>
        <begin position="168"/>
        <end position="178"/>
    </location>
</feature>
<organism evidence="2 3">
    <name type="scientific">Salix purpurea</name>
    <name type="common">Purple osier willow</name>
    <dbReference type="NCBI Taxonomy" id="77065"/>
    <lineage>
        <taxon>Eukaryota</taxon>
        <taxon>Viridiplantae</taxon>
        <taxon>Streptophyta</taxon>
        <taxon>Embryophyta</taxon>
        <taxon>Tracheophyta</taxon>
        <taxon>Spermatophyta</taxon>
        <taxon>Magnoliopsida</taxon>
        <taxon>eudicotyledons</taxon>
        <taxon>Gunneridae</taxon>
        <taxon>Pentapetalae</taxon>
        <taxon>rosids</taxon>
        <taxon>fabids</taxon>
        <taxon>Malpighiales</taxon>
        <taxon>Salicaceae</taxon>
        <taxon>Saliceae</taxon>
        <taxon>Salix</taxon>
    </lineage>
</organism>
<feature type="compositionally biased region" description="Low complexity" evidence="1">
    <location>
        <begin position="179"/>
        <end position="188"/>
    </location>
</feature>
<sequence length="215" mass="22541">MVKSRSDSPADDTSLTCIKGEMAGPFDGTSCTDSESGGKISESASIMILDVSGERQGENMSEMVSLAKDKDHSCTEGEVNHVHAVMETKLVTDSSVENSNVSCNDGDLDDAPTASVDMVCLEADPSVEKTVAENFAERVNEISGISVSRFSGSEKNNVQINSDPNSETVHERETKLDAVSEAVSDAASCRGVASHVPEESSGIDSSEGKIKSGSI</sequence>
<evidence type="ECO:0000313" key="2">
    <source>
        <dbReference type="EMBL" id="KAJ6719179.1"/>
    </source>
</evidence>
<reference evidence="2" key="1">
    <citation type="submission" date="2022-11" db="EMBL/GenBank/DDBJ databases">
        <authorList>
            <person name="Hyden B.L."/>
            <person name="Feng K."/>
            <person name="Yates T."/>
            <person name="Jawdy S."/>
            <person name="Smart L.B."/>
            <person name="Muchero W."/>
        </authorList>
    </citation>
    <scope>NUCLEOTIDE SEQUENCE</scope>
    <source>
        <tissue evidence="2">Shoot tip</tissue>
    </source>
</reference>
<dbReference type="EMBL" id="JAPFFK010000014">
    <property type="protein sequence ID" value="KAJ6719179.1"/>
    <property type="molecule type" value="Genomic_DNA"/>
</dbReference>
<keyword evidence="3" id="KW-1185">Reference proteome</keyword>
<reference evidence="2" key="2">
    <citation type="journal article" date="2023" name="Int. J. Mol. Sci.">
        <title>De Novo Assembly and Annotation of 11 Diverse Shrub Willow (Salix) Genomes Reveals Novel Gene Organization in Sex-Linked Regions.</title>
        <authorList>
            <person name="Hyden B."/>
            <person name="Feng K."/>
            <person name="Yates T.B."/>
            <person name="Jawdy S."/>
            <person name="Cereghino C."/>
            <person name="Smart L.B."/>
            <person name="Muchero W."/>
        </authorList>
    </citation>
    <scope>NUCLEOTIDE SEQUENCE</scope>
    <source>
        <tissue evidence="2">Shoot tip</tissue>
    </source>
</reference>
<feature type="compositionally biased region" description="Basic and acidic residues" evidence="1">
    <location>
        <begin position="206"/>
        <end position="215"/>
    </location>
</feature>
<gene>
    <name evidence="2" type="ORF">OIU79_006941</name>
</gene>
<name>A0A9Q0TWN6_SALPP</name>
<evidence type="ECO:0000313" key="3">
    <source>
        <dbReference type="Proteomes" id="UP001151532"/>
    </source>
</evidence>
<dbReference type="AlphaFoldDB" id="A0A9Q0TWN6"/>
<feature type="region of interest" description="Disordered" evidence="1">
    <location>
        <begin position="1"/>
        <end position="39"/>
    </location>
</feature>
<proteinExistence type="predicted"/>
<dbReference type="Proteomes" id="UP001151532">
    <property type="component" value="Chromosome 10"/>
</dbReference>
<comment type="caution">
    <text evidence="2">The sequence shown here is derived from an EMBL/GenBank/DDBJ whole genome shotgun (WGS) entry which is preliminary data.</text>
</comment>